<keyword evidence="3" id="KW-1185">Reference proteome</keyword>
<feature type="compositionally biased region" description="Polar residues" evidence="1">
    <location>
        <begin position="299"/>
        <end position="310"/>
    </location>
</feature>
<feature type="compositionally biased region" description="Gly residues" evidence="1">
    <location>
        <begin position="285"/>
        <end position="296"/>
    </location>
</feature>
<reference evidence="2" key="1">
    <citation type="journal article" date="2021" name="Proc. Natl. Acad. Sci. U.S.A.">
        <title>Three genomes in the algal genus Volvox reveal the fate of a haploid sex-determining region after a transition to homothallism.</title>
        <authorList>
            <person name="Yamamoto K."/>
            <person name="Hamaji T."/>
            <person name="Kawai-Toyooka H."/>
            <person name="Matsuzaki R."/>
            <person name="Takahashi F."/>
            <person name="Nishimura Y."/>
            <person name="Kawachi M."/>
            <person name="Noguchi H."/>
            <person name="Minakuchi Y."/>
            <person name="Umen J.G."/>
            <person name="Toyoda A."/>
            <person name="Nozaki H."/>
        </authorList>
    </citation>
    <scope>NUCLEOTIDE SEQUENCE</scope>
    <source>
        <strain evidence="2">NIES-3780</strain>
    </source>
</reference>
<comment type="caution">
    <text evidence="2">The sequence shown here is derived from an EMBL/GenBank/DDBJ whole genome shotgun (WGS) entry which is preliminary data.</text>
</comment>
<name>A0A8J4AWV0_9CHLO</name>
<dbReference type="EMBL" id="BNCO01000004">
    <property type="protein sequence ID" value="GIL46848.1"/>
    <property type="molecule type" value="Genomic_DNA"/>
</dbReference>
<organism evidence="2 3">
    <name type="scientific">Volvox africanus</name>
    <dbReference type="NCBI Taxonomy" id="51714"/>
    <lineage>
        <taxon>Eukaryota</taxon>
        <taxon>Viridiplantae</taxon>
        <taxon>Chlorophyta</taxon>
        <taxon>core chlorophytes</taxon>
        <taxon>Chlorophyceae</taxon>
        <taxon>CS clade</taxon>
        <taxon>Chlamydomonadales</taxon>
        <taxon>Volvocaceae</taxon>
        <taxon>Volvox</taxon>
    </lineage>
</organism>
<feature type="compositionally biased region" description="Low complexity" evidence="1">
    <location>
        <begin position="230"/>
        <end position="239"/>
    </location>
</feature>
<gene>
    <name evidence="2" type="ORF">Vafri_3726</name>
</gene>
<dbReference type="Proteomes" id="UP000747399">
    <property type="component" value="Unassembled WGS sequence"/>
</dbReference>
<feature type="region of interest" description="Disordered" evidence="1">
    <location>
        <begin position="528"/>
        <end position="560"/>
    </location>
</feature>
<feature type="region of interest" description="Disordered" evidence="1">
    <location>
        <begin position="485"/>
        <end position="504"/>
    </location>
</feature>
<sequence length="560" mass="58849">MDGLTGSSVVLGWGCRARAAAWLTNSEENSLSCIVGAGRRGLSLEWSTQEGVGGERSAFPFSIDFQRRRPLLLLLRPLPALCSLVACYSTAPDATLVSTYVPGPTYHSSTSTFTIPQLGDEARDAPTAPCATGLRPPVPNTRLVILTFISPDRRISHQEENGSLHQHRQQHHFGEQCQFGVQRLRLGMEMGTGGPTYTLATLADKTADDLSSLDPEPVAQPAINQHRCEQQQQTQQQKQPHAQYPKPAVKRARLRAPETASAAASASQVPGEAVTDPREHRRVGAGDGVADMGGGSAAQSRTRTTTNMAWGPSWSTYEPLLPGGMPSLPPLRHPDTTCALCLECWTEPFSRTLAKQPTAPPAAGSDGSGPGGADVPSDAGIASAAWSRLPPLQQLAFMCGCDHVAVVPELYRGLLTPSSFVPPPRPPSPAVPGLARPSIIPSARLPWGCFLVGTVSGRLWAHPLDGEHQPVPVGAQEAVTWGRQQGRREGEGGGAPGGRTGSCGGPELLLDLQEPLVALLPVMPAMQQTEGRSGGAAGSGRAPAWGSGGATGEFLPGECA</sequence>
<feature type="compositionally biased region" description="Gly residues" evidence="1">
    <location>
        <begin position="492"/>
        <end position="504"/>
    </location>
</feature>
<feature type="region of interest" description="Disordered" evidence="1">
    <location>
        <begin position="354"/>
        <end position="379"/>
    </location>
</feature>
<dbReference type="AlphaFoldDB" id="A0A8J4AWV0"/>
<feature type="non-terminal residue" evidence="2">
    <location>
        <position position="560"/>
    </location>
</feature>
<protein>
    <submittedName>
        <fullName evidence="2">Uncharacterized protein</fullName>
    </submittedName>
</protein>
<feature type="compositionally biased region" description="Basic and acidic residues" evidence="1">
    <location>
        <begin position="275"/>
        <end position="284"/>
    </location>
</feature>
<evidence type="ECO:0000256" key="1">
    <source>
        <dbReference type="SAM" id="MobiDB-lite"/>
    </source>
</evidence>
<accession>A0A8J4AWV0</accession>
<evidence type="ECO:0000313" key="2">
    <source>
        <dbReference type="EMBL" id="GIL46848.1"/>
    </source>
</evidence>
<evidence type="ECO:0000313" key="3">
    <source>
        <dbReference type="Proteomes" id="UP000747399"/>
    </source>
</evidence>
<proteinExistence type="predicted"/>
<feature type="region of interest" description="Disordered" evidence="1">
    <location>
        <begin position="224"/>
        <end position="310"/>
    </location>
</feature>